<dbReference type="Proteomes" id="UP000324021">
    <property type="component" value="Unassembled WGS sequence"/>
</dbReference>
<dbReference type="AlphaFoldDB" id="A0A1G6I0B0"/>
<gene>
    <name evidence="2" type="ORF">SAMN04488694_102262</name>
    <name evidence="1" type="ORF">SAMN05192552_100187</name>
</gene>
<reference evidence="2" key="1">
    <citation type="submission" date="2016-10" db="EMBL/GenBank/DDBJ databases">
        <authorList>
            <person name="de Groot N.N."/>
        </authorList>
    </citation>
    <scope>NUCLEOTIDE SEQUENCE [LARGE SCALE GENOMIC DNA]</scope>
    <source>
        <strain evidence="2">CDM_6</strain>
    </source>
</reference>
<dbReference type="InterPro" id="IPR007263">
    <property type="entry name" value="DCC1-like"/>
</dbReference>
<dbReference type="EMBL" id="FOIC01000002">
    <property type="protein sequence ID" value="SES90041.1"/>
    <property type="molecule type" value="Genomic_DNA"/>
</dbReference>
<dbReference type="GO" id="GO:0015035">
    <property type="term" value="F:protein-disulfide reductase activity"/>
    <property type="evidence" value="ECO:0007669"/>
    <property type="project" value="InterPro"/>
</dbReference>
<evidence type="ECO:0000313" key="4">
    <source>
        <dbReference type="Proteomes" id="UP000324021"/>
    </source>
</evidence>
<keyword evidence="3" id="KW-1185">Reference proteome</keyword>
<name>A0A1G6I0B0_9EURY</name>
<protein>
    <submittedName>
        <fullName evidence="1">Predicted thiol-disulfide oxidoreductase YuxK, DCC family</fullName>
    </submittedName>
</protein>
<reference evidence="3 4" key="2">
    <citation type="submission" date="2016-10" db="EMBL/GenBank/DDBJ databases">
        <authorList>
            <person name="Varghese N."/>
            <person name="Submissions S."/>
        </authorList>
    </citation>
    <scope>NUCLEOTIDE SEQUENCE [LARGE SCALE GENOMIC DNA]</scope>
    <source>
        <strain evidence="1 4">CDM_1</strain>
        <strain evidence="3">CDM_6</strain>
    </source>
</reference>
<dbReference type="EMBL" id="FMZP01000001">
    <property type="protein sequence ID" value="SDB99989.1"/>
    <property type="molecule type" value="Genomic_DNA"/>
</dbReference>
<organism evidence="1 4">
    <name type="scientific">Natrinema hispanicum</name>
    <dbReference type="NCBI Taxonomy" id="392421"/>
    <lineage>
        <taxon>Archaea</taxon>
        <taxon>Methanobacteriati</taxon>
        <taxon>Methanobacteriota</taxon>
        <taxon>Stenosarchaea group</taxon>
        <taxon>Halobacteria</taxon>
        <taxon>Halobacteriales</taxon>
        <taxon>Natrialbaceae</taxon>
        <taxon>Natrinema</taxon>
    </lineage>
</organism>
<accession>A0A1G6I0B0</accession>
<proteinExistence type="predicted"/>
<sequence length="161" mass="18469">MADTRPVIDRGMPYCPTRSVSEQPLYLEYVPAAMSEAILVYDDDCGFCTWWAEFFAARSNLRLVGFRDLTDELRERLPDDYEECAHLVTDDEVSSCGAAVDEALLRADIGGPVDDVVTFLRQFDDYEQYRERAYRWIANNRDRLGTYLSTTPPARRESSDS</sequence>
<dbReference type="Pfam" id="PF04134">
    <property type="entry name" value="DCC1-like"/>
    <property type="match status" value="1"/>
</dbReference>
<evidence type="ECO:0000313" key="2">
    <source>
        <dbReference type="EMBL" id="SES90041.1"/>
    </source>
</evidence>
<evidence type="ECO:0000313" key="3">
    <source>
        <dbReference type="Proteomes" id="UP000199320"/>
    </source>
</evidence>
<evidence type="ECO:0000313" key="1">
    <source>
        <dbReference type="EMBL" id="SDB99989.1"/>
    </source>
</evidence>
<dbReference type="Proteomes" id="UP000199320">
    <property type="component" value="Unassembled WGS sequence"/>
</dbReference>